<dbReference type="EMBL" id="MF669499">
    <property type="protein sequence ID" value="ATY69729.1"/>
    <property type="molecule type" value="Genomic_DNA"/>
</dbReference>
<sequence>MIIMDIGIILYHNISINISPDFLYQYTYAGVDSEHLVENKIDLNVSLSTNNPPNSSGSSMDLGSSSDPDSGMGTSIGSEERTSSEIDRNIAKHEQIDFFEKEVEQDRKILNAIEAKNNGATLTSEQTTLLNNNPYKDSHEALQEIAAKKRIIHDLIISTGEYPDSHGEYDSANSKEVSSEEESSDQNSSDTEMRRAMDESRRQHKDDFSNKPGESSKKGGSK</sequence>
<reference evidence="2" key="1">
    <citation type="journal article" date="2017" name="Mitochondrial DNA Part B Resour">
        <title>The complete mitochondrial genome of Alternaria alternata (Hypocreales: Nectriaceae).</title>
        <authorList>
            <person name="Liao M."/>
            <person name="Chen C."/>
            <person name="Li Q."/>
        </authorList>
    </citation>
    <scope>NUCLEOTIDE SEQUENCE</scope>
</reference>
<name>A0A343RG47_ALTAL</name>
<feature type="region of interest" description="Disordered" evidence="1">
    <location>
        <begin position="47"/>
        <end position="89"/>
    </location>
</feature>
<geneLocation type="mitochondrion" evidence="2"/>
<feature type="compositionally biased region" description="Basic and acidic residues" evidence="1">
    <location>
        <begin position="191"/>
        <end position="222"/>
    </location>
</feature>
<proteinExistence type="predicted"/>
<dbReference type="AlphaFoldDB" id="A0A343RG47"/>
<protein>
    <submittedName>
        <fullName evidence="2">Uncharacterized protein</fullName>
    </submittedName>
</protein>
<evidence type="ECO:0000313" key="2">
    <source>
        <dbReference type="EMBL" id="ATY69729.1"/>
    </source>
</evidence>
<gene>
    <name evidence="2" type="primary">orf222</name>
</gene>
<evidence type="ECO:0000256" key="1">
    <source>
        <dbReference type="SAM" id="MobiDB-lite"/>
    </source>
</evidence>
<feature type="region of interest" description="Disordered" evidence="1">
    <location>
        <begin position="160"/>
        <end position="222"/>
    </location>
</feature>
<accession>A0A343RG47</accession>
<feature type="compositionally biased region" description="Basic and acidic residues" evidence="1">
    <location>
        <begin position="78"/>
        <end position="89"/>
    </location>
</feature>
<keyword evidence="2" id="KW-0496">Mitochondrion</keyword>
<feature type="compositionally biased region" description="Low complexity" evidence="1">
    <location>
        <begin position="47"/>
        <end position="75"/>
    </location>
</feature>
<organism evidence="2">
    <name type="scientific">Alternaria alternata</name>
    <name type="common">Alternaria rot fungus</name>
    <name type="synonym">Torula alternata</name>
    <dbReference type="NCBI Taxonomy" id="5599"/>
    <lineage>
        <taxon>Eukaryota</taxon>
        <taxon>Fungi</taxon>
        <taxon>Dikarya</taxon>
        <taxon>Ascomycota</taxon>
        <taxon>Pezizomycotina</taxon>
        <taxon>Dothideomycetes</taxon>
        <taxon>Pleosporomycetidae</taxon>
        <taxon>Pleosporales</taxon>
        <taxon>Pleosporineae</taxon>
        <taxon>Pleosporaceae</taxon>
        <taxon>Alternaria</taxon>
        <taxon>Alternaria sect. Alternaria</taxon>
        <taxon>Alternaria alternata complex</taxon>
    </lineage>
</organism>